<dbReference type="PROSITE" id="PS51186">
    <property type="entry name" value="GNAT"/>
    <property type="match status" value="1"/>
</dbReference>
<dbReference type="Pfam" id="PF13673">
    <property type="entry name" value="Acetyltransf_10"/>
    <property type="match status" value="1"/>
</dbReference>
<dbReference type="Gene3D" id="3.40.630.30">
    <property type="match status" value="1"/>
</dbReference>
<evidence type="ECO:0000313" key="3">
    <source>
        <dbReference type="Proteomes" id="UP000287766"/>
    </source>
</evidence>
<organism evidence="2 3">
    <name type="scientific">Pseudidiomarina aestuarii</name>
    <dbReference type="NCBI Taxonomy" id="624146"/>
    <lineage>
        <taxon>Bacteria</taxon>
        <taxon>Pseudomonadati</taxon>
        <taxon>Pseudomonadota</taxon>
        <taxon>Gammaproteobacteria</taxon>
        <taxon>Alteromonadales</taxon>
        <taxon>Idiomarinaceae</taxon>
        <taxon>Pseudidiomarina</taxon>
    </lineage>
</organism>
<dbReference type="EMBL" id="PIPR01000004">
    <property type="protein sequence ID" value="RUO38979.1"/>
    <property type="molecule type" value="Genomic_DNA"/>
</dbReference>
<keyword evidence="3" id="KW-1185">Reference proteome</keyword>
<dbReference type="RefSeq" id="WP_169931579.1">
    <property type="nucleotide sequence ID" value="NZ_PIPR01000004.1"/>
</dbReference>
<gene>
    <name evidence="2" type="ORF">CWE22_11170</name>
</gene>
<comment type="caution">
    <text evidence="2">The sequence shown here is derived from an EMBL/GenBank/DDBJ whole genome shotgun (WGS) entry which is preliminary data.</text>
</comment>
<proteinExistence type="predicted"/>
<protein>
    <submittedName>
        <fullName evidence="2">GNAT family N-acetyltransferase</fullName>
    </submittedName>
</protein>
<accession>A0A7Z6ZRR0</accession>
<sequence>MWTCKTFSELSLAELYELLKLRQEVFVVEQTCPYLDADGKDMDALHLWSSDEQGMTAYARIFLPSTTEPYARIGRVITAARARGLGLGQELMRAAIGLCNGRAPDAPIRLGAQVYLKRFYRSFGFVEIGEEYLEDDIPHIDMERPAITDLGSHER</sequence>
<evidence type="ECO:0000313" key="2">
    <source>
        <dbReference type="EMBL" id="RUO38979.1"/>
    </source>
</evidence>
<dbReference type="GO" id="GO:0016747">
    <property type="term" value="F:acyltransferase activity, transferring groups other than amino-acyl groups"/>
    <property type="evidence" value="ECO:0007669"/>
    <property type="project" value="InterPro"/>
</dbReference>
<dbReference type="Proteomes" id="UP000287766">
    <property type="component" value="Unassembled WGS sequence"/>
</dbReference>
<keyword evidence="2" id="KW-0808">Transferase</keyword>
<dbReference type="AlphaFoldDB" id="A0A7Z6ZRR0"/>
<dbReference type="InterPro" id="IPR000182">
    <property type="entry name" value="GNAT_dom"/>
</dbReference>
<feature type="domain" description="N-acetyltransferase" evidence="1">
    <location>
        <begin position="5"/>
        <end position="147"/>
    </location>
</feature>
<dbReference type="SUPFAM" id="SSF55729">
    <property type="entry name" value="Acyl-CoA N-acyltransferases (Nat)"/>
    <property type="match status" value="1"/>
</dbReference>
<dbReference type="CDD" id="cd04301">
    <property type="entry name" value="NAT_SF"/>
    <property type="match status" value="1"/>
</dbReference>
<reference evidence="3" key="1">
    <citation type="journal article" date="2018" name="Front. Microbiol.">
        <title>Genome-Based Analysis Reveals the Taxonomy and Diversity of the Family Idiomarinaceae.</title>
        <authorList>
            <person name="Liu Y."/>
            <person name="Lai Q."/>
            <person name="Shao Z."/>
        </authorList>
    </citation>
    <scope>NUCLEOTIDE SEQUENCE [LARGE SCALE GENOMIC DNA]</scope>
    <source>
        <strain evidence="3">KYW314</strain>
    </source>
</reference>
<dbReference type="InterPro" id="IPR016181">
    <property type="entry name" value="Acyl_CoA_acyltransferase"/>
</dbReference>
<evidence type="ECO:0000259" key="1">
    <source>
        <dbReference type="PROSITE" id="PS51186"/>
    </source>
</evidence>
<name>A0A7Z6ZRR0_9GAMM</name>